<comment type="pathway">
    <text evidence="2 9">Cofactor biosynthesis; adenosylcobalamin biosynthesis.</text>
</comment>
<evidence type="ECO:0000313" key="11">
    <source>
        <dbReference type="Proteomes" id="UP000631034"/>
    </source>
</evidence>
<dbReference type="PANTHER" id="PTHR34308:SF1">
    <property type="entry name" value="COBALAMIN BIOSYNTHESIS PROTEIN CBIB"/>
    <property type="match status" value="1"/>
</dbReference>
<feature type="transmembrane region" description="Helical" evidence="9">
    <location>
        <begin position="100"/>
        <end position="119"/>
    </location>
</feature>
<dbReference type="GO" id="GO:0009236">
    <property type="term" value="P:cobalamin biosynthetic process"/>
    <property type="evidence" value="ECO:0007669"/>
    <property type="project" value="UniProtKB-UniRule"/>
</dbReference>
<keyword evidence="4 9" id="KW-1003">Cell membrane</keyword>
<dbReference type="Proteomes" id="UP000631034">
    <property type="component" value="Unassembled WGS sequence"/>
</dbReference>
<dbReference type="HAMAP" id="MF_00024">
    <property type="entry name" value="CobD_CbiB"/>
    <property type="match status" value="1"/>
</dbReference>
<protein>
    <recommendedName>
        <fullName evidence="9">Cobalamin biosynthesis protein CobD</fullName>
    </recommendedName>
</protein>
<evidence type="ECO:0000256" key="1">
    <source>
        <dbReference type="ARBA" id="ARBA00004651"/>
    </source>
</evidence>
<evidence type="ECO:0000313" key="10">
    <source>
        <dbReference type="EMBL" id="MBE1237885.1"/>
    </source>
</evidence>
<evidence type="ECO:0000256" key="6">
    <source>
        <dbReference type="ARBA" id="ARBA00022692"/>
    </source>
</evidence>
<reference evidence="10" key="1">
    <citation type="submission" date="2020-10" db="EMBL/GenBank/DDBJ databases">
        <title>Genome sequence of the unusual species of purple photosynthetic bacteria, Phaeovibrio sulfidiphilus DSM 23193, type strain.</title>
        <authorList>
            <person name="Kyndt J.A."/>
            <person name="Meyer T.E."/>
        </authorList>
    </citation>
    <scope>NUCLEOTIDE SEQUENCE</scope>
    <source>
        <strain evidence="10">DSM 23193</strain>
    </source>
</reference>
<dbReference type="InterPro" id="IPR004485">
    <property type="entry name" value="Cobalamin_biosynth_CobD/CbiB"/>
</dbReference>
<comment type="similarity">
    <text evidence="3 9">Belongs to the CobD/CbiB family.</text>
</comment>
<comment type="caution">
    <text evidence="9">Lacks conserved residue(s) required for the propagation of feature annotation.</text>
</comment>
<proteinExistence type="inferred from homology"/>
<evidence type="ECO:0000256" key="9">
    <source>
        <dbReference type="HAMAP-Rule" id="MF_00024"/>
    </source>
</evidence>
<gene>
    <name evidence="9 10" type="primary">cobD</name>
    <name evidence="10" type="ORF">IHV25_09545</name>
</gene>
<keyword evidence="6 9" id="KW-0812">Transmembrane</keyword>
<dbReference type="GO" id="GO:0015420">
    <property type="term" value="F:ABC-type vitamin B12 transporter activity"/>
    <property type="evidence" value="ECO:0007669"/>
    <property type="project" value="UniProtKB-UniRule"/>
</dbReference>
<comment type="function">
    <text evidence="9">Converts cobyric acid to cobinamide by the addition of aminopropanol on the F carboxylic group.</text>
</comment>
<dbReference type="PANTHER" id="PTHR34308">
    <property type="entry name" value="COBALAMIN BIOSYNTHESIS PROTEIN CBIB"/>
    <property type="match status" value="1"/>
</dbReference>
<sequence>MTDTSVFLHLFLFAPPAPLVLAAALALDARFGEMGPLFRIVPHPVVMLGTVIGRADDLLNRPSLSPAVRRLLGVLVLVKLVGLFGLAGLAIHHLCAALPLGWVFEAFCAAVLLAGRSLLDHVQAVRTALDTGGLNAGRLAVQALVSRDTASMDEAAISRAAIESLSENFCDALVSPALWLLVGGLPGLFAFKAVSTLDSMIGYRTERHGAFGWASARLDDVANWPGARLSALLLAGGALLPPWGPRHAADALRVALRDHALHRSPNGGWPESAMAGVLGICLGGPRVYPGEPVQDLPWLGSGRTDTDRNDIGRALDIYRRGWWLVGAGALAVLAARIALI</sequence>
<comment type="subcellular location">
    <subcellularLocation>
        <location evidence="1 9">Cell membrane</location>
        <topology evidence="1 9">Multi-pass membrane protein</topology>
    </subcellularLocation>
</comment>
<dbReference type="EMBL" id="JACZHT010000008">
    <property type="protein sequence ID" value="MBE1237885.1"/>
    <property type="molecule type" value="Genomic_DNA"/>
</dbReference>
<keyword evidence="11" id="KW-1185">Reference proteome</keyword>
<feature type="transmembrane region" description="Helical" evidence="9">
    <location>
        <begin position="71"/>
        <end position="94"/>
    </location>
</feature>
<evidence type="ECO:0000256" key="5">
    <source>
        <dbReference type="ARBA" id="ARBA00022573"/>
    </source>
</evidence>
<evidence type="ECO:0000256" key="7">
    <source>
        <dbReference type="ARBA" id="ARBA00022989"/>
    </source>
</evidence>
<dbReference type="NCBIfam" id="TIGR00380">
    <property type="entry name" value="cobal_cbiB"/>
    <property type="match status" value="1"/>
</dbReference>
<dbReference type="Pfam" id="PF03186">
    <property type="entry name" value="CobD_Cbib"/>
    <property type="match status" value="1"/>
</dbReference>
<evidence type="ECO:0000256" key="2">
    <source>
        <dbReference type="ARBA" id="ARBA00004953"/>
    </source>
</evidence>
<keyword evidence="7 9" id="KW-1133">Transmembrane helix</keyword>
<dbReference type="AlphaFoldDB" id="A0A8J6YNJ4"/>
<keyword evidence="5 9" id="KW-0169">Cobalamin biosynthesis</keyword>
<organism evidence="10 11">
    <name type="scientific">Phaeovibrio sulfidiphilus</name>
    <dbReference type="NCBI Taxonomy" id="1220600"/>
    <lineage>
        <taxon>Bacteria</taxon>
        <taxon>Pseudomonadati</taxon>
        <taxon>Pseudomonadota</taxon>
        <taxon>Alphaproteobacteria</taxon>
        <taxon>Rhodospirillales</taxon>
        <taxon>Rhodospirillaceae</taxon>
        <taxon>Phaeovibrio</taxon>
    </lineage>
</organism>
<dbReference type="UniPathway" id="UPA00148"/>
<keyword evidence="8 9" id="KW-0472">Membrane</keyword>
<feature type="transmembrane region" description="Helical" evidence="9">
    <location>
        <begin position="321"/>
        <end position="339"/>
    </location>
</feature>
<comment type="caution">
    <text evidence="10">The sequence shown here is derived from an EMBL/GenBank/DDBJ whole genome shotgun (WGS) entry which is preliminary data.</text>
</comment>
<dbReference type="GO" id="GO:0005886">
    <property type="term" value="C:plasma membrane"/>
    <property type="evidence" value="ECO:0007669"/>
    <property type="project" value="UniProtKB-SubCell"/>
</dbReference>
<evidence type="ECO:0000256" key="8">
    <source>
        <dbReference type="ARBA" id="ARBA00023136"/>
    </source>
</evidence>
<dbReference type="GO" id="GO:0048472">
    <property type="term" value="F:threonine-phosphate decarboxylase activity"/>
    <property type="evidence" value="ECO:0007669"/>
    <property type="project" value="InterPro"/>
</dbReference>
<evidence type="ECO:0000256" key="3">
    <source>
        <dbReference type="ARBA" id="ARBA00006263"/>
    </source>
</evidence>
<dbReference type="RefSeq" id="WP_192534896.1">
    <property type="nucleotide sequence ID" value="NZ_JACZHT010000008.1"/>
</dbReference>
<evidence type="ECO:0000256" key="4">
    <source>
        <dbReference type="ARBA" id="ARBA00022475"/>
    </source>
</evidence>
<name>A0A8J6YNJ4_9PROT</name>
<accession>A0A8J6YNJ4</accession>